<dbReference type="Proteomes" id="UP000003639">
    <property type="component" value="Unassembled WGS sequence"/>
</dbReference>
<reference evidence="2 3" key="2">
    <citation type="submission" date="2007-06" db="EMBL/GenBank/DDBJ databases">
        <title>Draft genome sequence of Pseudoflavonifractor capillosus ATCC 29799.</title>
        <authorList>
            <person name="Sudarsanam P."/>
            <person name="Ley R."/>
            <person name="Guruge J."/>
            <person name="Turnbaugh P.J."/>
            <person name="Mahowald M."/>
            <person name="Liep D."/>
            <person name="Gordon J."/>
        </authorList>
    </citation>
    <scope>NUCLEOTIDE SEQUENCE [LARGE SCALE GENOMIC DNA]</scope>
    <source>
        <strain evidence="2 3">ATCC 29799</strain>
    </source>
</reference>
<proteinExistence type="predicted"/>
<dbReference type="EMBL" id="AAXG02000012">
    <property type="protein sequence ID" value="EDN00277.1"/>
    <property type="molecule type" value="Genomic_DNA"/>
</dbReference>
<gene>
    <name evidence="2" type="ORF">BACCAP_02111</name>
</gene>
<protein>
    <recommendedName>
        <fullName evidence="1">DUF6774 domain-containing protein</fullName>
    </recommendedName>
</protein>
<dbReference type="RefSeq" id="WP_006572650.1">
    <property type="nucleotide sequence ID" value="NZ_AAXG02000012.1"/>
</dbReference>
<evidence type="ECO:0000313" key="2">
    <source>
        <dbReference type="EMBL" id="EDN00277.1"/>
    </source>
</evidence>
<comment type="caution">
    <text evidence="2">The sequence shown here is derived from an EMBL/GenBank/DDBJ whole genome shotgun (WGS) entry which is preliminary data.</text>
</comment>
<name>A6NV77_9FIRM</name>
<dbReference type="Pfam" id="PF20564">
    <property type="entry name" value="DUF6774"/>
    <property type="match status" value="1"/>
</dbReference>
<dbReference type="InterPro" id="IPR046665">
    <property type="entry name" value="DUF6774"/>
</dbReference>
<feature type="domain" description="DUF6774" evidence="1">
    <location>
        <begin position="31"/>
        <end position="54"/>
    </location>
</feature>
<dbReference type="STRING" id="411467.BACCAP_02111"/>
<evidence type="ECO:0000259" key="1">
    <source>
        <dbReference type="Pfam" id="PF20564"/>
    </source>
</evidence>
<sequence>MSKCYRSSGELLPVLTSLVSVQLARGLSDRDLALAAAFFTTLGDNLALLAVTREEPEQTEPAAK</sequence>
<dbReference type="AlphaFoldDB" id="A6NV77"/>
<accession>A6NV77</accession>
<keyword evidence="3" id="KW-1185">Reference proteome</keyword>
<reference evidence="2 3" key="1">
    <citation type="submission" date="2007-04" db="EMBL/GenBank/DDBJ databases">
        <authorList>
            <person name="Fulton L."/>
            <person name="Clifton S."/>
            <person name="Fulton B."/>
            <person name="Xu J."/>
            <person name="Minx P."/>
            <person name="Pepin K.H."/>
            <person name="Johnson M."/>
            <person name="Thiruvilangam P."/>
            <person name="Bhonagiri V."/>
            <person name="Nash W.E."/>
            <person name="Mardis E.R."/>
            <person name="Wilson R.K."/>
        </authorList>
    </citation>
    <scope>NUCLEOTIDE SEQUENCE [LARGE SCALE GENOMIC DNA]</scope>
    <source>
        <strain evidence="2 3">ATCC 29799</strain>
    </source>
</reference>
<organism evidence="2 3">
    <name type="scientific">Pseudoflavonifractor capillosus ATCC 29799</name>
    <dbReference type="NCBI Taxonomy" id="411467"/>
    <lineage>
        <taxon>Bacteria</taxon>
        <taxon>Bacillati</taxon>
        <taxon>Bacillota</taxon>
        <taxon>Clostridia</taxon>
        <taxon>Eubacteriales</taxon>
        <taxon>Oscillospiraceae</taxon>
        <taxon>Pseudoflavonifractor</taxon>
    </lineage>
</organism>
<evidence type="ECO:0000313" key="3">
    <source>
        <dbReference type="Proteomes" id="UP000003639"/>
    </source>
</evidence>